<protein>
    <recommendedName>
        <fullName evidence="2">NAD glycohydrolase translocation F5/8 type C domain-containing protein</fullName>
    </recommendedName>
</protein>
<dbReference type="InterPro" id="IPR008979">
    <property type="entry name" value="Galactose-bd-like_sf"/>
</dbReference>
<dbReference type="AlphaFoldDB" id="V6HD18"/>
<dbReference type="STRING" id="1049790.LEP1GSC047_4298"/>
<dbReference type="SUPFAM" id="SSF49785">
    <property type="entry name" value="Galactose-binding domain-like"/>
    <property type="match status" value="1"/>
</dbReference>
<sequence length="535" mass="60209">MQKGYESRSFSILFFPTKLTFWICKDRIGKILFLLVDHSTGRIPNMRSKLFILASFFLMVSACGKKLPVSMITATSMESGLPFDILEGKKWRPEKGANFVKLHVYPDESFLLSKIEIESCNGSFADSITAYINFDEYSQDLTGGGSTATVQFSAPRSARSVTFNFHKNTDICVDKVVFYDEKGSKLGWKSPKIVEASIKASETAKPFLSYDVMNLFDSRYEYAWASDKKGAGVALDFDFKEKQKIKALKIWNGYQRSERHCQTNGRLKTATLTGDDGYSSKIEVQDTLGPQTINLSKPFEGKRLRLTVDSIYEGKGYKGLIISELRFSDGDDWILPNPIEQVRKIAKENALQFAAANINNVLNWSYVGGEYSGEIPVNSSSTEKSSPPAPESSMDQPPQEEQVSDKYLVSSNWTLRLRSDGSMFLEGNTEDEGMGGKTNRSFFALGNYEVKEAKPDGLKLRIFGLVRQRTSEEEYFGGDCNGCGRDCNMGESDPNNSEKIFQETIRIRKVGDKIYLQNENPDKVFHFKSLEMSQE</sequence>
<accession>V6HD18</accession>
<evidence type="ECO:0000313" key="3">
    <source>
        <dbReference type="EMBL" id="EQA37916.1"/>
    </source>
</evidence>
<gene>
    <name evidence="3" type="ORF">LEP1GSC047_4298</name>
</gene>
<evidence type="ECO:0000259" key="2">
    <source>
        <dbReference type="Pfam" id="PF25302"/>
    </source>
</evidence>
<name>V6HD18_9LEPT</name>
<feature type="region of interest" description="Disordered" evidence="1">
    <location>
        <begin position="376"/>
        <end position="405"/>
    </location>
</feature>
<comment type="caution">
    <text evidence="3">The sequence shown here is derived from an EMBL/GenBank/DDBJ whole genome shotgun (WGS) entry which is preliminary data.</text>
</comment>
<dbReference type="Pfam" id="PF25302">
    <property type="entry name" value="NADase_transloc"/>
    <property type="match status" value="1"/>
</dbReference>
<dbReference type="Proteomes" id="UP000018719">
    <property type="component" value="Unassembled WGS sequence"/>
</dbReference>
<evidence type="ECO:0000256" key="1">
    <source>
        <dbReference type="SAM" id="MobiDB-lite"/>
    </source>
</evidence>
<organism evidence="3 4">
    <name type="scientific">Leptospira inadai serovar Lyme str. 10</name>
    <dbReference type="NCBI Taxonomy" id="1049790"/>
    <lineage>
        <taxon>Bacteria</taxon>
        <taxon>Pseudomonadati</taxon>
        <taxon>Spirochaetota</taxon>
        <taxon>Spirochaetia</taxon>
        <taxon>Leptospirales</taxon>
        <taxon>Leptospiraceae</taxon>
        <taxon>Leptospira</taxon>
    </lineage>
</organism>
<dbReference type="NCBIfam" id="NF047619">
    <property type="entry name" value="NADase_discoid"/>
    <property type="match status" value="1"/>
</dbReference>
<dbReference type="EMBL" id="AHMM02000015">
    <property type="protein sequence ID" value="EQA37916.1"/>
    <property type="molecule type" value="Genomic_DNA"/>
</dbReference>
<evidence type="ECO:0000313" key="4">
    <source>
        <dbReference type="Proteomes" id="UP000018719"/>
    </source>
</evidence>
<proteinExistence type="predicted"/>
<dbReference type="InterPro" id="IPR057561">
    <property type="entry name" value="NADase_transloc"/>
</dbReference>
<reference evidence="3 4" key="1">
    <citation type="submission" date="2013-05" db="EMBL/GenBank/DDBJ databases">
        <authorList>
            <person name="Harkins D.M."/>
            <person name="Durkin A.S."/>
            <person name="Brinkac L.M."/>
            <person name="Haft D.H."/>
            <person name="Selengut J.D."/>
            <person name="Sanka R."/>
            <person name="DePew J."/>
            <person name="Purushe J."/>
            <person name="Hartskeerl R.A."/>
            <person name="Ahmed A."/>
            <person name="van der Linden H."/>
            <person name="Goris M.G.A."/>
            <person name="Vinetz J.M."/>
            <person name="Sutton G.G."/>
            <person name="Nierman W.C."/>
            <person name="Fouts D.E."/>
        </authorList>
    </citation>
    <scope>NUCLEOTIDE SEQUENCE [LARGE SCALE GENOMIC DNA]</scope>
    <source>
        <strain evidence="3 4">10</strain>
    </source>
</reference>
<dbReference type="Gene3D" id="2.60.120.260">
    <property type="entry name" value="Galactose-binding domain-like"/>
    <property type="match status" value="1"/>
</dbReference>
<feature type="domain" description="NAD glycohydrolase translocation F5/8 type C" evidence="2">
    <location>
        <begin position="192"/>
        <end position="327"/>
    </location>
</feature>